<reference evidence="3" key="2">
    <citation type="submission" date="2010-03" db="EMBL/GenBank/DDBJ databases">
        <title>The genome sequence of Coccidioides posadasii strain Silveira.</title>
        <authorList>
            <consortium name="The Broad Institute Genome Sequencing Center for Infectious Disease"/>
            <person name="Neafsey D."/>
            <person name="Orbach M."/>
            <person name="Henn M.R."/>
            <person name="Cole G.T."/>
            <person name="Galgiani J."/>
            <person name="Gardner M.J."/>
            <person name="Kirkland T.N."/>
            <person name="Taylor J.W."/>
            <person name="Young S.K."/>
            <person name="Zeng Q."/>
            <person name="Koehrsen M."/>
            <person name="Alvarado L."/>
            <person name="Berlin A."/>
            <person name="Borenstein D."/>
            <person name="Chapman S.B."/>
            <person name="Chen Z."/>
            <person name="Engels R."/>
            <person name="Freedman E."/>
            <person name="Gellesch M."/>
            <person name="Goldberg J."/>
            <person name="Griggs A."/>
            <person name="Gujja S."/>
            <person name="Heilman E."/>
            <person name="Heiman D."/>
            <person name="Howarth C."/>
            <person name="Jen D."/>
            <person name="Larson L."/>
            <person name="Mehta T."/>
            <person name="Neiman D."/>
            <person name="Park D."/>
            <person name="Pearson M."/>
            <person name="Richards J."/>
            <person name="Roberts A."/>
            <person name="Saif S."/>
            <person name="Shea T."/>
            <person name="Shenoy N."/>
            <person name="Sisk P."/>
            <person name="Stolte C."/>
            <person name="Sykes S."/>
            <person name="Walk T."/>
            <person name="White J."/>
            <person name="Yandava C."/>
            <person name="Haas B."/>
            <person name="Nusbaum C."/>
            <person name="Birren B."/>
        </authorList>
    </citation>
    <scope>NUCLEOTIDE SEQUENCE [LARGE SCALE GENOMIC DNA]</scope>
    <source>
        <strain evidence="3">RMSCC 757 / Silveira</strain>
    </source>
</reference>
<dbReference type="EMBL" id="GL636487">
    <property type="protein sequence ID" value="EFW21512.1"/>
    <property type="molecule type" value="Genomic_DNA"/>
</dbReference>
<keyword evidence="3" id="KW-1185">Reference proteome</keyword>
<evidence type="ECO:0000313" key="2">
    <source>
        <dbReference type="EMBL" id="EFW21512.1"/>
    </source>
</evidence>
<dbReference type="VEuPathDB" id="FungiDB:CPSG_01669"/>
<organism evidence="3">
    <name type="scientific">Coccidioides posadasii (strain RMSCC 757 / Silveira)</name>
    <name type="common">Valley fever fungus</name>
    <dbReference type="NCBI Taxonomy" id="443226"/>
    <lineage>
        <taxon>Eukaryota</taxon>
        <taxon>Fungi</taxon>
        <taxon>Dikarya</taxon>
        <taxon>Ascomycota</taxon>
        <taxon>Pezizomycotina</taxon>
        <taxon>Eurotiomycetes</taxon>
        <taxon>Eurotiomycetidae</taxon>
        <taxon>Onygenales</taxon>
        <taxon>Onygenaceae</taxon>
        <taxon>Coccidioides</taxon>
    </lineage>
</organism>
<reference evidence="3" key="1">
    <citation type="journal article" date="2010" name="Genome Res.">
        <title>Population genomic sequencing of Coccidioides fungi reveals recent hybridization and transposon control.</title>
        <authorList>
            <person name="Neafsey D.E."/>
            <person name="Barker B.M."/>
            <person name="Sharpton T.J."/>
            <person name="Stajich J.E."/>
            <person name="Park D.J."/>
            <person name="Whiston E."/>
            <person name="Hung C.-Y."/>
            <person name="McMahan C."/>
            <person name="White J."/>
            <person name="Sykes S."/>
            <person name="Heiman D."/>
            <person name="Young S."/>
            <person name="Zeng Q."/>
            <person name="Abouelleil A."/>
            <person name="Aftuck L."/>
            <person name="Bessette D."/>
            <person name="Brown A."/>
            <person name="FitzGerald M."/>
            <person name="Lui A."/>
            <person name="Macdonald J.P."/>
            <person name="Priest M."/>
            <person name="Orbach M.J."/>
            <person name="Galgiani J.N."/>
            <person name="Kirkland T.N."/>
            <person name="Cole G.T."/>
            <person name="Birren B.W."/>
            <person name="Henn M.R."/>
            <person name="Taylor J.W."/>
            <person name="Rounsley S.D."/>
        </authorList>
    </citation>
    <scope>NUCLEOTIDE SEQUENCE [LARGE SCALE GENOMIC DNA]</scope>
    <source>
        <strain evidence="3">RMSCC 757 / Silveira</strain>
    </source>
</reference>
<sequence>MRLVGSRNQGTKKELGPVTPKNTYIPVNVQSTGYLKYLLSTLVANQEFLELESSFTALLRTGPKNSAIRASKVGTRSRKLAMIVRNQR</sequence>
<name>E9CW36_COCPS</name>
<feature type="region of interest" description="Disordered" evidence="1">
    <location>
        <begin position="1"/>
        <end position="21"/>
    </location>
</feature>
<evidence type="ECO:0000256" key="1">
    <source>
        <dbReference type="SAM" id="MobiDB-lite"/>
    </source>
</evidence>
<accession>E9CW36</accession>
<dbReference type="AlphaFoldDB" id="E9CW36"/>
<proteinExistence type="predicted"/>
<gene>
    <name evidence="2" type="ORF">CPSG_01669</name>
</gene>
<evidence type="ECO:0000313" key="3">
    <source>
        <dbReference type="Proteomes" id="UP000002497"/>
    </source>
</evidence>
<dbReference type="Proteomes" id="UP000002497">
    <property type="component" value="Unassembled WGS sequence"/>
</dbReference>
<protein>
    <submittedName>
        <fullName evidence="2">Uncharacterized protein</fullName>
    </submittedName>
</protein>
<dbReference type="HOGENOM" id="CLU_2468900_0_0_1"/>